<dbReference type="EMBL" id="LT629799">
    <property type="protein sequence ID" value="SDU93553.1"/>
    <property type="molecule type" value="Genomic_DNA"/>
</dbReference>
<evidence type="ECO:0000256" key="1">
    <source>
        <dbReference type="SAM" id="Phobius"/>
    </source>
</evidence>
<reference evidence="3" key="1">
    <citation type="submission" date="2016-10" db="EMBL/GenBank/DDBJ databases">
        <authorList>
            <person name="Varghese N."/>
            <person name="Submissions S."/>
        </authorList>
    </citation>
    <scope>NUCLEOTIDE SEQUENCE [LARGE SCALE GENOMIC DNA]</scope>
    <source>
        <strain evidence="3">DSM 21743</strain>
    </source>
</reference>
<dbReference type="AlphaFoldDB" id="A0A1H2MJY1"/>
<protein>
    <submittedName>
        <fullName evidence="2">Uncharacterized protein</fullName>
    </submittedName>
</protein>
<proteinExistence type="predicted"/>
<keyword evidence="1" id="KW-0812">Transmembrane</keyword>
<organism evidence="2 3">
    <name type="scientific">Microlunatus sagamiharensis</name>
    <dbReference type="NCBI Taxonomy" id="546874"/>
    <lineage>
        <taxon>Bacteria</taxon>
        <taxon>Bacillati</taxon>
        <taxon>Actinomycetota</taxon>
        <taxon>Actinomycetes</taxon>
        <taxon>Propionibacteriales</taxon>
        <taxon>Propionibacteriaceae</taxon>
        <taxon>Microlunatus</taxon>
    </lineage>
</organism>
<keyword evidence="3" id="KW-1185">Reference proteome</keyword>
<accession>A0A1H2MJY1</accession>
<dbReference type="Proteomes" id="UP000198825">
    <property type="component" value="Chromosome I"/>
</dbReference>
<gene>
    <name evidence="2" type="ORF">SAMN04488544_2223</name>
</gene>
<sequence>MDTSTLLAAVGGFVVVKTATIALLVARRERRHRDRLVTAVAAARRVDPSGWRLQWAEPGVLLVSNADHGESVHDVRMEATLVAGSGMSASAEHTARFVGTGASVELRFADLAPWLTEVASAGWTSEAYSSPAAREQLACTLTYTIRWVTDDGEHRYESRTAQPVLPVPDLALGPA</sequence>
<keyword evidence="1" id="KW-1133">Transmembrane helix</keyword>
<name>A0A1H2MJY1_9ACTN</name>
<evidence type="ECO:0000313" key="3">
    <source>
        <dbReference type="Proteomes" id="UP000198825"/>
    </source>
</evidence>
<feature type="transmembrane region" description="Helical" evidence="1">
    <location>
        <begin position="6"/>
        <end position="26"/>
    </location>
</feature>
<dbReference type="STRING" id="546874.SAMN04488544_2223"/>
<dbReference type="OrthoDB" id="9859874at2"/>
<keyword evidence="1" id="KW-0472">Membrane</keyword>
<evidence type="ECO:0000313" key="2">
    <source>
        <dbReference type="EMBL" id="SDU93553.1"/>
    </source>
</evidence>
<dbReference type="RefSeq" id="WP_091074465.1">
    <property type="nucleotide sequence ID" value="NZ_LT629799.1"/>
</dbReference>